<dbReference type="PANTHER" id="PTHR38926:SF5">
    <property type="entry name" value="F-BOX AND LEUCINE-RICH REPEAT PROTEIN 6"/>
    <property type="match status" value="1"/>
</dbReference>
<dbReference type="InterPro" id="IPR032675">
    <property type="entry name" value="LRR_dom_sf"/>
</dbReference>
<dbReference type="SUPFAM" id="SSF81383">
    <property type="entry name" value="F-box domain"/>
    <property type="match status" value="1"/>
</dbReference>
<dbReference type="InterPro" id="IPR036047">
    <property type="entry name" value="F-box-like_dom_sf"/>
</dbReference>
<dbReference type="EMBL" id="KI392495">
    <property type="protein sequence ID" value="ERN15926.1"/>
    <property type="molecule type" value="Genomic_DNA"/>
</dbReference>
<feature type="domain" description="F-box" evidence="1">
    <location>
        <begin position="7"/>
        <end position="54"/>
    </location>
</feature>
<sequence>MEMQAYQRSWESLPEEILLHIFSGLHDFDSLEVASLVCSSWHQASLNRTCWDPLQISDHNAFLSSLIKEEETPKDPMHRLNQKALFVVRRCGSRAKSVSARSCVDDAILREIAQRCPSIESLSLRDCTKVSGKALCQMLRIWKELKFVDLRGSNCLSTEAIEEIEGTCPNLEGLNYGGSISYEMAEAIGKKFPNLKWLNISGSGIDGSGLRCIMESCRDLEHLNVMGCGRLILDFELSFQARGIHEFKFSSFNCDYDHDYDYFGYEI</sequence>
<keyword evidence="3" id="KW-1185">Reference proteome</keyword>
<evidence type="ECO:0000259" key="1">
    <source>
        <dbReference type="PROSITE" id="PS50181"/>
    </source>
</evidence>
<gene>
    <name evidence="2" type="ORF">AMTR_s00039p00229380</name>
</gene>
<dbReference type="PANTHER" id="PTHR38926">
    <property type="entry name" value="F-BOX DOMAIN CONTAINING PROTEIN, EXPRESSED"/>
    <property type="match status" value="1"/>
</dbReference>
<accession>U5CRS7</accession>
<dbReference type="GO" id="GO:1905761">
    <property type="term" value="F:SCF ubiquitin ligase complex binding"/>
    <property type="evidence" value="ECO:0000318"/>
    <property type="project" value="GO_Central"/>
</dbReference>
<dbReference type="InterPro" id="IPR006553">
    <property type="entry name" value="Leu-rich_rpt_Cys-con_subtyp"/>
</dbReference>
<dbReference type="eggNOG" id="KOG1947">
    <property type="taxonomic scope" value="Eukaryota"/>
</dbReference>
<organism evidence="2 3">
    <name type="scientific">Amborella trichopoda</name>
    <dbReference type="NCBI Taxonomy" id="13333"/>
    <lineage>
        <taxon>Eukaryota</taxon>
        <taxon>Viridiplantae</taxon>
        <taxon>Streptophyta</taxon>
        <taxon>Embryophyta</taxon>
        <taxon>Tracheophyta</taxon>
        <taxon>Spermatophyta</taxon>
        <taxon>Magnoliopsida</taxon>
        <taxon>Amborellales</taxon>
        <taxon>Amborellaceae</taxon>
        <taxon>Amborella</taxon>
    </lineage>
</organism>
<evidence type="ECO:0000313" key="2">
    <source>
        <dbReference type="EMBL" id="ERN15926.1"/>
    </source>
</evidence>
<dbReference type="OrthoDB" id="2095648at2759"/>
<dbReference type="OMA" id="WANSSRH"/>
<dbReference type="AlphaFoldDB" id="U5CRS7"/>
<dbReference type="PROSITE" id="PS50181">
    <property type="entry name" value="FBOX"/>
    <property type="match status" value="1"/>
</dbReference>
<dbReference type="InterPro" id="IPR001810">
    <property type="entry name" value="F-box_dom"/>
</dbReference>
<dbReference type="Gramene" id="ERN15926">
    <property type="protein sequence ID" value="ERN15926"/>
    <property type="gene ID" value="AMTR_s00039p00229380"/>
</dbReference>
<proteinExistence type="predicted"/>
<evidence type="ECO:0000313" key="3">
    <source>
        <dbReference type="Proteomes" id="UP000017836"/>
    </source>
</evidence>
<dbReference type="SUPFAM" id="SSF52047">
    <property type="entry name" value="RNI-like"/>
    <property type="match status" value="1"/>
</dbReference>
<dbReference type="Proteomes" id="UP000017836">
    <property type="component" value="Unassembled WGS sequence"/>
</dbReference>
<protein>
    <recommendedName>
        <fullName evidence="1">F-box domain-containing protein</fullName>
    </recommendedName>
</protein>
<reference evidence="3" key="1">
    <citation type="journal article" date="2013" name="Science">
        <title>The Amborella genome and the evolution of flowering plants.</title>
        <authorList>
            <consortium name="Amborella Genome Project"/>
        </authorList>
    </citation>
    <scope>NUCLEOTIDE SEQUENCE [LARGE SCALE GENOMIC DNA]</scope>
</reference>
<dbReference type="Pfam" id="PF12937">
    <property type="entry name" value="F-box-like"/>
    <property type="match status" value="1"/>
</dbReference>
<dbReference type="Gene3D" id="1.20.1280.50">
    <property type="match status" value="1"/>
</dbReference>
<dbReference type="SMART" id="SM00367">
    <property type="entry name" value="LRR_CC"/>
    <property type="match status" value="2"/>
</dbReference>
<name>U5CRS7_AMBTC</name>
<dbReference type="Gene3D" id="3.80.10.10">
    <property type="entry name" value="Ribonuclease Inhibitor"/>
    <property type="match status" value="1"/>
</dbReference>
<dbReference type="STRING" id="13333.U5CRS7"/>
<dbReference type="HOGENOM" id="CLU_044915_2_0_1"/>